<dbReference type="EMBL" id="CAEZUK010000082">
    <property type="protein sequence ID" value="CAB4599521.1"/>
    <property type="molecule type" value="Genomic_DNA"/>
</dbReference>
<accession>A0A6J6VQW3</accession>
<evidence type="ECO:0000313" key="5">
    <source>
        <dbReference type="EMBL" id="CAB5113107.1"/>
    </source>
</evidence>
<dbReference type="EMBL" id="CAEZZV010000030">
    <property type="protein sequence ID" value="CAB4772967.1"/>
    <property type="molecule type" value="Genomic_DNA"/>
</dbReference>
<gene>
    <name evidence="1" type="ORF">UFOPK1421_00391</name>
    <name evidence="2" type="ORF">UFOPK1820_00632</name>
    <name evidence="3" type="ORF">UFOPK2921_00367</name>
    <name evidence="4" type="ORF">UFOPK3889_00446</name>
    <name evidence="5" type="ORF">UFOPK4422_00276</name>
</gene>
<organism evidence="3">
    <name type="scientific">freshwater metagenome</name>
    <dbReference type="NCBI Taxonomy" id="449393"/>
    <lineage>
        <taxon>unclassified sequences</taxon>
        <taxon>metagenomes</taxon>
        <taxon>ecological metagenomes</taxon>
    </lineage>
</organism>
<protein>
    <submittedName>
        <fullName evidence="3">Unannotated protein</fullName>
    </submittedName>
</protein>
<sequence>MLQETSHPVSSTVLNSAPCRQRPKRRSFWQRVLDQARSTGDWYLIPKLYTKNTAAQIASDIRRAHERGAGDHRVRGLQVGEMWETKWSPTSKGAPGDCEVWVRLATS</sequence>
<dbReference type="EMBL" id="CAFBRX010000016">
    <property type="protein sequence ID" value="CAB5113107.1"/>
    <property type="molecule type" value="Genomic_DNA"/>
</dbReference>
<evidence type="ECO:0000313" key="3">
    <source>
        <dbReference type="EMBL" id="CAB4772967.1"/>
    </source>
</evidence>
<dbReference type="AlphaFoldDB" id="A0A6J6VQW3"/>
<evidence type="ECO:0000313" key="2">
    <source>
        <dbReference type="EMBL" id="CAB4599521.1"/>
    </source>
</evidence>
<proteinExistence type="predicted"/>
<evidence type="ECO:0000313" key="1">
    <source>
        <dbReference type="EMBL" id="CAB4536494.1"/>
    </source>
</evidence>
<name>A0A6J6VQW3_9ZZZZ</name>
<dbReference type="EMBL" id="CAFBNZ010000057">
    <property type="protein sequence ID" value="CAB4969343.1"/>
    <property type="molecule type" value="Genomic_DNA"/>
</dbReference>
<evidence type="ECO:0000313" key="4">
    <source>
        <dbReference type="EMBL" id="CAB4969343.1"/>
    </source>
</evidence>
<dbReference type="EMBL" id="CAEZSL010000027">
    <property type="protein sequence ID" value="CAB4536494.1"/>
    <property type="molecule type" value="Genomic_DNA"/>
</dbReference>
<reference evidence="3" key="1">
    <citation type="submission" date="2020-05" db="EMBL/GenBank/DDBJ databases">
        <authorList>
            <person name="Chiriac C."/>
            <person name="Salcher M."/>
            <person name="Ghai R."/>
            <person name="Kavagutti S V."/>
        </authorList>
    </citation>
    <scope>NUCLEOTIDE SEQUENCE</scope>
</reference>